<dbReference type="EMBL" id="JACCJZ010000004">
    <property type="protein sequence ID" value="NYZ61568.1"/>
    <property type="molecule type" value="Genomic_DNA"/>
</dbReference>
<accession>A0A7Z0TYV2</accession>
<evidence type="ECO:0000313" key="2">
    <source>
        <dbReference type="Proteomes" id="UP000589896"/>
    </source>
</evidence>
<gene>
    <name evidence="1" type="ORF">H0E82_02145</name>
</gene>
<dbReference type="SUPFAM" id="SSF48452">
    <property type="entry name" value="TPR-like"/>
    <property type="match status" value="1"/>
</dbReference>
<sequence>MWTALAHAERGEVAKARAQLDAIVADSLFRSLTGAQRNALLSANATLAWQDDATARAAELMRAAIAADASDPEDHYRLAVMEFQLEDFAAASRRITEWIGQWPAHIDLLDRGFLTALLFRGSPDEADRRAVMNALFDAGWTDNGRGVADVWRELALLSLAANEQARAGEVIAGIADPLVLAKIRSDLRFDGMAPLLASLPSVEAAAVMEVERLQALSAAMPGRVDLAADLAAALLIAGREHEALAVTDAMLAAIDADGAEPFEFLDERVWLFNNRAIALRRMGRLDDAVAAFTAGSRLDEQGGVNVSQALNLGAFLCMLGRPVDAVRAIEQAGEMTGYGRMVQAGVRHCAALQSGDTASAASALAYMEAHAEDSPEILVNALLREQQVDRAAAALIKALDTPSRRAEALESLQVFRMPPALPESAALETGRARLLTRPDVQQAVARAGRILQHDVFALSGF</sequence>
<evidence type="ECO:0000313" key="1">
    <source>
        <dbReference type="EMBL" id="NYZ61568.1"/>
    </source>
</evidence>
<dbReference type="RefSeq" id="WP_180543320.1">
    <property type="nucleotide sequence ID" value="NZ_JACCJZ010000004.1"/>
</dbReference>
<dbReference type="Gene3D" id="1.25.40.10">
    <property type="entry name" value="Tetratricopeptide repeat domain"/>
    <property type="match status" value="1"/>
</dbReference>
<evidence type="ECO:0008006" key="3">
    <source>
        <dbReference type="Google" id="ProtNLM"/>
    </source>
</evidence>
<protein>
    <recommendedName>
        <fullName evidence="3">Tetratricopeptide repeat protein</fullName>
    </recommendedName>
</protein>
<comment type="caution">
    <text evidence="1">The sequence shown here is derived from an EMBL/GenBank/DDBJ whole genome shotgun (WGS) entry which is preliminary data.</text>
</comment>
<name>A0A7Z0TYV2_9GAMM</name>
<dbReference type="Proteomes" id="UP000589896">
    <property type="component" value="Unassembled WGS sequence"/>
</dbReference>
<proteinExistence type="predicted"/>
<reference evidence="1 2" key="1">
    <citation type="submission" date="2020-07" db="EMBL/GenBank/DDBJ databases">
        <title>isolation of Luteimonas sp. SJ-16.</title>
        <authorList>
            <person name="Huang X.-X."/>
            <person name="Xu L."/>
            <person name="Sun J.-Q."/>
        </authorList>
    </citation>
    <scope>NUCLEOTIDE SEQUENCE [LARGE SCALE GENOMIC DNA]</scope>
    <source>
        <strain evidence="1 2">SJ-16</strain>
    </source>
</reference>
<dbReference type="InterPro" id="IPR011990">
    <property type="entry name" value="TPR-like_helical_dom_sf"/>
</dbReference>
<keyword evidence="2" id="KW-1185">Reference proteome</keyword>
<dbReference type="AlphaFoldDB" id="A0A7Z0TYV2"/>
<organism evidence="1 2">
    <name type="scientific">Luteimonas deserti</name>
    <dbReference type="NCBI Taxonomy" id="2752306"/>
    <lineage>
        <taxon>Bacteria</taxon>
        <taxon>Pseudomonadati</taxon>
        <taxon>Pseudomonadota</taxon>
        <taxon>Gammaproteobacteria</taxon>
        <taxon>Lysobacterales</taxon>
        <taxon>Lysobacteraceae</taxon>
        <taxon>Luteimonas</taxon>
    </lineage>
</organism>